<dbReference type="RefSeq" id="XP_007838073.1">
    <property type="nucleotide sequence ID" value="XM_007839882.1"/>
</dbReference>
<keyword evidence="1" id="KW-0479">Metal-binding</keyword>
<dbReference type="InParanoid" id="W3WWC9"/>
<feature type="region of interest" description="Disordered" evidence="3">
    <location>
        <begin position="268"/>
        <end position="295"/>
    </location>
</feature>
<dbReference type="InterPro" id="IPR008922">
    <property type="entry name" value="Di-copper_centre_dom_sf"/>
</dbReference>
<dbReference type="GO" id="GO:0016491">
    <property type="term" value="F:oxidoreductase activity"/>
    <property type="evidence" value="ECO:0007669"/>
    <property type="project" value="InterPro"/>
</dbReference>
<keyword evidence="8" id="KW-1185">Reference proteome</keyword>
<reference evidence="8" key="1">
    <citation type="journal article" date="2015" name="BMC Genomics">
        <title>Genomic and transcriptomic analysis of the endophytic fungus Pestalotiopsis fici reveals its lifestyle and high potential for synthesis of natural products.</title>
        <authorList>
            <person name="Wang X."/>
            <person name="Zhang X."/>
            <person name="Liu L."/>
            <person name="Xiang M."/>
            <person name="Wang W."/>
            <person name="Sun X."/>
            <person name="Che Y."/>
            <person name="Guo L."/>
            <person name="Liu G."/>
            <person name="Guo L."/>
            <person name="Wang C."/>
            <person name="Yin W.B."/>
            <person name="Stadler M."/>
            <person name="Zhang X."/>
            <person name="Liu X."/>
        </authorList>
    </citation>
    <scope>NUCLEOTIDE SEQUENCE [LARGE SCALE GENOMIC DNA]</scope>
    <source>
        <strain evidence="8">W106-1 / CGMCC3.15140</strain>
    </source>
</reference>
<keyword evidence="2" id="KW-0186">Copper</keyword>
<evidence type="ECO:0000256" key="1">
    <source>
        <dbReference type="ARBA" id="ARBA00022723"/>
    </source>
</evidence>
<evidence type="ECO:0000256" key="4">
    <source>
        <dbReference type="SAM" id="SignalP"/>
    </source>
</evidence>
<dbReference type="PROSITE" id="PS00498">
    <property type="entry name" value="TYROSINASE_2"/>
    <property type="match status" value="1"/>
</dbReference>
<dbReference type="SUPFAM" id="SSF48056">
    <property type="entry name" value="Di-copper centre-containing domain"/>
    <property type="match status" value="1"/>
</dbReference>
<dbReference type="PANTHER" id="PTHR11474:SF126">
    <property type="entry name" value="TYROSINASE-LIKE PROTEIN TYR-1-RELATED"/>
    <property type="match status" value="1"/>
</dbReference>
<feature type="chain" id="PRO_5004834028" description="Tyrosinase copper-binding domain-containing protein" evidence="4">
    <location>
        <begin position="24"/>
        <end position="351"/>
    </location>
</feature>
<feature type="domain" description="Tyrosinase copper-binding" evidence="6">
    <location>
        <begin position="230"/>
        <end position="241"/>
    </location>
</feature>
<accession>W3WWC9</accession>
<dbReference type="AlphaFoldDB" id="W3WWC9"/>
<dbReference type="PRINTS" id="PR00092">
    <property type="entry name" value="TYROSINASE"/>
</dbReference>
<dbReference type="InterPro" id="IPR050316">
    <property type="entry name" value="Tyrosinase/Hemocyanin"/>
</dbReference>
<evidence type="ECO:0000259" key="6">
    <source>
        <dbReference type="PROSITE" id="PS00498"/>
    </source>
</evidence>
<organism evidence="7 8">
    <name type="scientific">Pestalotiopsis fici (strain W106-1 / CGMCC3.15140)</name>
    <dbReference type="NCBI Taxonomy" id="1229662"/>
    <lineage>
        <taxon>Eukaryota</taxon>
        <taxon>Fungi</taxon>
        <taxon>Dikarya</taxon>
        <taxon>Ascomycota</taxon>
        <taxon>Pezizomycotina</taxon>
        <taxon>Sordariomycetes</taxon>
        <taxon>Xylariomycetidae</taxon>
        <taxon>Amphisphaeriales</taxon>
        <taxon>Sporocadaceae</taxon>
        <taxon>Pestalotiopsis</taxon>
    </lineage>
</organism>
<sequence length="351" mass="38632">MASIKMRAILLFVALLGLAAADASECTEVRARVPWTSLTTDEKAAYINADLCLINSPTKLRVPGAVTRWDDMQWPHVAQSASVHNVGAFLPFHRYYLTAHERVIRDECGYTGRMPYWDELADVNDLYRTDMWEDQYFGGNGTDDGTSRVVNGSFANLTLRWLADGTYSDHWLTRINNKNSLRLTNQAHINVCNAKQNYSTAWDCWGQNPHLSGHQAVGGILLDGTLSPGDPFFFLHHAWLDKLFWEWQKMDLPARLTDMGGPNIPAFGGSQPGGPAGPNGTGVPSAPGVPANPSGNLLGVGPEFTNYFGDDGGNITTLNHTLWMVDILPNVTIADVMDLNGPVVCSEYYDE</sequence>
<dbReference type="STRING" id="1229662.W3WWC9"/>
<dbReference type="OMA" id="HLIRTEC"/>
<dbReference type="PROSITE" id="PS00497">
    <property type="entry name" value="TYROSINASE_1"/>
    <property type="match status" value="1"/>
</dbReference>
<evidence type="ECO:0000313" key="7">
    <source>
        <dbReference type="EMBL" id="ETS77427.1"/>
    </source>
</evidence>
<dbReference type="GO" id="GO:0046872">
    <property type="term" value="F:metal ion binding"/>
    <property type="evidence" value="ECO:0007669"/>
    <property type="project" value="UniProtKB-KW"/>
</dbReference>
<evidence type="ECO:0000313" key="8">
    <source>
        <dbReference type="Proteomes" id="UP000030651"/>
    </source>
</evidence>
<evidence type="ECO:0000256" key="2">
    <source>
        <dbReference type="ARBA" id="ARBA00023008"/>
    </source>
</evidence>
<evidence type="ECO:0000259" key="5">
    <source>
        <dbReference type="PROSITE" id="PS00497"/>
    </source>
</evidence>
<feature type="signal peptide" evidence="4">
    <location>
        <begin position="1"/>
        <end position="23"/>
    </location>
</feature>
<dbReference type="HOGENOM" id="CLU_035914_2_0_1"/>
<dbReference type="Proteomes" id="UP000030651">
    <property type="component" value="Unassembled WGS sequence"/>
</dbReference>
<dbReference type="GeneID" id="19276314"/>
<dbReference type="InterPro" id="IPR002227">
    <property type="entry name" value="Tyrosinase_Cu-bd"/>
</dbReference>
<evidence type="ECO:0000256" key="3">
    <source>
        <dbReference type="SAM" id="MobiDB-lite"/>
    </source>
</evidence>
<feature type="compositionally biased region" description="Gly residues" evidence="3">
    <location>
        <begin position="270"/>
        <end position="280"/>
    </location>
</feature>
<gene>
    <name evidence="7" type="ORF">PFICI_11301</name>
</gene>
<protein>
    <recommendedName>
        <fullName evidence="5 6">Tyrosinase copper-binding domain-containing protein</fullName>
    </recommendedName>
</protein>
<dbReference type="PANTHER" id="PTHR11474">
    <property type="entry name" value="TYROSINASE FAMILY MEMBER"/>
    <property type="match status" value="1"/>
</dbReference>
<dbReference type="OrthoDB" id="6132182at2759"/>
<name>W3WWC9_PESFW</name>
<proteinExistence type="predicted"/>
<keyword evidence="4" id="KW-0732">Signal</keyword>
<feature type="domain" description="Tyrosinase copper-binding" evidence="5">
    <location>
        <begin position="84"/>
        <end position="101"/>
    </location>
</feature>
<dbReference type="Gene3D" id="1.10.1280.10">
    <property type="entry name" value="Di-copper center containing domain from catechol oxidase"/>
    <property type="match status" value="1"/>
</dbReference>
<dbReference type="Pfam" id="PF00264">
    <property type="entry name" value="Tyrosinase"/>
    <property type="match status" value="1"/>
</dbReference>
<dbReference type="eggNOG" id="ENOG502T33W">
    <property type="taxonomic scope" value="Eukaryota"/>
</dbReference>
<dbReference type="EMBL" id="KI912116">
    <property type="protein sequence ID" value="ETS77427.1"/>
    <property type="molecule type" value="Genomic_DNA"/>
</dbReference>
<dbReference type="KEGG" id="pfy:PFICI_11301"/>